<sequence length="24" mass="2716">SKKSDGMDHSKMDHGSMDHSQNKK</sequence>
<proteinExistence type="predicted"/>
<name>A0A3B1B9C2_9ZZZZ</name>
<feature type="region of interest" description="Disordered" evidence="1">
    <location>
        <begin position="1"/>
        <end position="24"/>
    </location>
</feature>
<accession>A0A3B1B9C2</accession>
<organism evidence="2">
    <name type="scientific">hydrothermal vent metagenome</name>
    <dbReference type="NCBI Taxonomy" id="652676"/>
    <lineage>
        <taxon>unclassified sequences</taxon>
        <taxon>metagenomes</taxon>
        <taxon>ecological metagenomes</taxon>
    </lineage>
</organism>
<evidence type="ECO:0000256" key="1">
    <source>
        <dbReference type="SAM" id="MobiDB-lite"/>
    </source>
</evidence>
<evidence type="ECO:0000313" key="2">
    <source>
        <dbReference type="EMBL" id="VAX14886.1"/>
    </source>
</evidence>
<feature type="non-terminal residue" evidence="2">
    <location>
        <position position="1"/>
    </location>
</feature>
<gene>
    <name evidence="2" type="ORF">MNBD_NITROSPINAE04-1357</name>
</gene>
<dbReference type="AlphaFoldDB" id="A0A3B1B9C2"/>
<protein>
    <submittedName>
        <fullName evidence="2">Uncharacterized protein</fullName>
    </submittedName>
</protein>
<reference evidence="2" key="1">
    <citation type="submission" date="2018-06" db="EMBL/GenBank/DDBJ databases">
        <authorList>
            <person name="Zhirakovskaya E."/>
        </authorList>
    </citation>
    <scope>NUCLEOTIDE SEQUENCE</scope>
</reference>
<dbReference type="EMBL" id="UOGA01000027">
    <property type="protein sequence ID" value="VAX14886.1"/>
    <property type="molecule type" value="Genomic_DNA"/>
</dbReference>